<evidence type="ECO:0000256" key="1">
    <source>
        <dbReference type="ARBA" id="ARBA00004604"/>
    </source>
</evidence>
<keyword evidence="4" id="KW-0597">Phosphoprotein</keyword>
<dbReference type="InterPro" id="IPR036898">
    <property type="entry name" value="RNA_pol_Rpb7-like_N_sf"/>
</dbReference>
<evidence type="ECO:0000256" key="10">
    <source>
        <dbReference type="SAM" id="MobiDB-lite"/>
    </source>
</evidence>
<accession>A0A7M7IT71</accession>
<feature type="region of interest" description="Disordered" evidence="10">
    <location>
        <begin position="228"/>
        <end position="395"/>
    </location>
</feature>
<evidence type="ECO:0000256" key="8">
    <source>
        <dbReference type="ARBA" id="ARBA00080323"/>
    </source>
</evidence>
<evidence type="ECO:0000256" key="5">
    <source>
        <dbReference type="ARBA" id="ARBA00023163"/>
    </source>
</evidence>
<dbReference type="GeneID" id="100678543"/>
<dbReference type="GO" id="GO:0005736">
    <property type="term" value="C:RNA polymerase I complex"/>
    <property type="evidence" value="ECO:0007669"/>
    <property type="project" value="TreeGrafter"/>
</dbReference>
<dbReference type="Proteomes" id="UP000002358">
    <property type="component" value="Chromosome 1"/>
</dbReference>
<dbReference type="FunFam" id="3.30.1490.120:FF:000003">
    <property type="entry name" value="DNA-directed RNA polymerase I subunit RPA43"/>
    <property type="match status" value="1"/>
</dbReference>
<reference evidence="12" key="1">
    <citation type="submission" date="2021-01" db="UniProtKB">
        <authorList>
            <consortium name="EnsemblMetazoa"/>
        </authorList>
    </citation>
    <scope>IDENTIFICATION</scope>
</reference>
<dbReference type="OrthoDB" id="10250504at2759"/>
<feature type="region of interest" description="Disordered" evidence="10">
    <location>
        <begin position="476"/>
        <end position="632"/>
    </location>
</feature>
<name>A0A7M7IT71_NASVI</name>
<dbReference type="AlphaFoldDB" id="A0A7M7IT71"/>
<evidence type="ECO:0000313" key="13">
    <source>
        <dbReference type="Proteomes" id="UP000002358"/>
    </source>
</evidence>
<evidence type="ECO:0000256" key="6">
    <source>
        <dbReference type="ARBA" id="ARBA00023242"/>
    </source>
</evidence>
<keyword evidence="3" id="KW-0240">DNA-directed RNA polymerase</keyword>
<dbReference type="RefSeq" id="XP_016843988.2">
    <property type="nucleotide sequence ID" value="XM_016988499.3"/>
</dbReference>
<dbReference type="Gene3D" id="3.30.1490.120">
    <property type="entry name" value="RNA polymerase Rpb7-like, N-terminal domain"/>
    <property type="match status" value="1"/>
</dbReference>
<sequence>MGLKTITGVHWTNLELEGLIEDEDSCVYLEKVQKHLGLHPFHLTDLNAALREILNSNLFCYDAELNGLMLAYRNPKLLSSLGDIMYDTCFVHIDVEADFYIFRPEVGRSLKGFVNKKGTNHVGILLHKAFNVSVPKPDDEEDWPGDKVKVGQEVKFTPEEIDYKTRLPYIRGLLREEDYLNGCRLFDEQIAATFESEFQEITRGNSSDFKKKITFKTENKRVVFDSDSEVEVNPEDDTETKPSLKKLKIQPDDIEAPNKTPTKKRKRKSTLTSESDSELTQQNNTDLESPKNPSKKQKKNAVINKQSPNDTDDERPRKPSVSELTQRKIFDDSSEAESIAPSSPVKKHKKSKKNKVDESEDERNKKSVLKNLVSPALDSSVEQIEEDSIKKSKKRKKILVECLDTEDEREYKSTIDKSLIANNSEAIFEVPQDVPKKRKKKKSTIETSDHLKKISAYEVVDTEDEKGYKSILKPLIESVEQSNQGDDSELKVPKKKKHKKKRTSSSSEAELSFDPSTVTVKNEPESETEEVRDMRRKLKKAKKEAALENGDNSEPSDQETKEFLKGRLEKSSEEHSDAEVSPKKVKKSKLSQESNVDSDSGVERGKPTVKSEEEQEKKRKLKKEKHNNESSK</sequence>
<dbReference type="InterPro" id="IPR045113">
    <property type="entry name" value="Rpb7-like"/>
</dbReference>
<evidence type="ECO:0000313" key="12">
    <source>
        <dbReference type="EnsemblMetazoa" id="XP_016843988"/>
    </source>
</evidence>
<feature type="compositionally biased region" description="Basic residues" evidence="10">
    <location>
        <begin position="493"/>
        <end position="503"/>
    </location>
</feature>
<evidence type="ECO:0000256" key="4">
    <source>
        <dbReference type="ARBA" id="ARBA00022553"/>
    </source>
</evidence>
<evidence type="ECO:0000256" key="2">
    <source>
        <dbReference type="ARBA" id="ARBA00005930"/>
    </source>
</evidence>
<feature type="compositionally biased region" description="Basic and acidic residues" evidence="10">
    <location>
        <begin position="558"/>
        <end position="582"/>
    </location>
</feature>
<evidence type="ECO:0000256" key="3">
    <source>
        <dbReference type="ARBA" id="ARBA00022478"/>
    </source>
</evidence>
<proteinExistence type="inferred from homology"/>
<feature type="compositionally biased region" description="Acidic residues" evidence="10">
    <location>
        <begin position="228"/>
        <end position="238"/>
    </location>
</feature>
<feature type="domain" description="RPA43 OB" evidence="11">
    <location>
        <begin position="104"/>
        <end position="143"/>
    </location>
</feature>
<evidence type="ECO:0000256" key="7">
    <source>
        <dbReference type="ARBA" id="ARBA00073455"/>
    </source>
</evidence>
<keyword evidence="6" id="KW-0539">Nucleus</keyword>
<dbReference type="PANTHER" id="PTHR12709">
    <property type="entry name" value="DNA-DIRECTED RNA POLYMERASE II, III"/>
    <property type="match status" value="1"/>
</dbReference>
<dbReference type="Pfam" id="PF17875">
    <property type="entry name" value="RPA43_OB"/>
    <property type="match status" value="1"/>
</dbReference>
<feature type="compositionally biased region" description="Low complexity" evidence="10">
    <location>
        <begin position="270"/>
        <end position="280"/>
    </location>
</feature>
<dbReference type="GO" id="GO:0006362">
    <property type="term" value="P:transcription elongation by RNA polymerase I"/>
    <property type="evidence" value="ECO:0007669"/>
    <property type="project" value="TreeGrafter"/>
</dbReference>
<feature type="region of interest" description="Disordered" evidence="10">
    <location>
        <begin position="422"/>
        <end position="448"/>
    </location>
</feature>
<dbReference type="InParanoid" id="A0A7M7IT71"/>
<dbReference type="Gene3D" id="2.40.50.1060">
    <property type="match status" value="1"/>
</dbReference>
<keyword evidence="5" id="KW-0804">Transcription</keyword>
<dbReference type="SMR" id="A0A7M7IT71"/>
<feature type="compositionally biased region" description="Basic and acidic residues" evidence="10">
    <location>
        <begin position="354"/>
        <end position="365"/>
    </location>
</feature>
<dbReference type="KEGG" id="nvi:100678543"/>
<evidence type="ECO:0000259" key="11">
    <source>
        <dbReference type="Pfam" id="PF17875"/>
    </source>
</evidence>
<evidence type="ECO:0000256" key="9">
    <source>
        <dbReference type="ARBA" id="ARBA00083123"/>
    </source>
</evidence>
<comment type="similarity">
    <text evidence="2">Belongs to the eukaryotic RPA43 RNA polymerase subunit family.</text>
</comment>
<organism evidence="12 13">
    <name type="scientific">Nasonia vitripennis</name>
    <name type="common">Parasitic wasp</name>
    <dbReference type="NCBI Taxonomy" id="7425"/>
    <lineage>
        <taxon>Eukaryota</taxon>
        <taxon>Metazoa</taxon>
        <taxon>Ecdysozoa</taxon>
        <taxon>Arthropoda</taxon>
        <taxon>Hexapoda</taxon>
        <taxon>Insecta</taxon>
        <taxon>Pterygota</taxon>
        <taxon>Neoptera</taxon>
        <taxon>Endopterygota</taxon>
        <taxon>Hymenoptera</taxon>
        <taxon>Apocrita</taxon>
        <taxon>Proctotrupomorpha</taxon>
        <taxon>Chalcidoidea</taxon>
        <taxon>Pteromalidae</taxon>
        <taxon>Pteromalinae</taxon>
        <taxon>Nasonia</taxon>
    </lineage>
</organism>
<keyword evidence="13" id="KW-1185">Reference proteome</keyword>
<dbReference type="PANTHER" id="PTHR12709:SF5">
    <property type="entry name" value="DNA-DIRECTED RNA POLYMERASE I SUBUNIT RPA43"/>
    <property type="match status" value="1"/>
</dbReference>
<dbReference type="GO" id="GO:0006352">
    <property type="term" value="P:DNA-templated transcription initiation"/>
    <property type="evidence" value="ECO:0007669"/>
    <property type="project" value="InterPro"/>
</dbReference>
<comment type="subcellular location">
    <subcellularLocation>
        <location evidence="1">Nucleus</location>
        <location evidence="1">Nucleolus</location>
    </subcellularLocation>
</comment>
<dbReference type="InterPro" id="IPR041178">
    <property type="entry name" value="RPA43_OB"/>
</dbReference>
<dbReference type="EnsemblMetazoa" id="XM_016988499">
    <property type="protein sequence ID" value="XP_016843988"/>
    <property type="gene ID" value="LOC100678543"/>
</dbReference>
<dbReference type="CTD" id="221830"/>
<protein>
    <recommendedName>
        <fullName evidence="7">DNA-directed RNA polymerase I subunit RPA43</fullName>
    </recommendedName>
    <alternativeName>
        <fullName evidence="9">DNA-directed RNA polymerase I subunit F</fullName>
    </alternativeName>
    <alternativeName>
        <fullName evidence="8">Twist neighbor protein</fullName>
    </alternativeName>
</protein>
<feature type="compositionally biased region" description="Basic and acidic residues" evidence="10">
    <location>
        <begin position="601"/>
        <end position="617"/>
    </location>
</feature>